<comment type="subcellular location">
    <subcellularLocation>
        <location evidence="1">Cytoplasm</location>
    </subcellularLocation>
</comment>
<dbReference type="Proteomes" id="UP000035880">
    <property type="component" value="Chromosome 2L"/>
</dbReference>
<dbReference type="InterPro" id="IPR026147">
    <property type="entry name" value="Rab3GAP1_conserved"/>
</dbReference>
<dbReference type="OrthoDB" id="17346at2759"/>
<feature type="domain" description="Rab3GAP catalytic subunit conserved" evidence="7">
    <location>
        <begin position="578"/>
        <end position="726"/>
    </location>
</feature>
<dbReference type="PANTHER" id="PTHR21422">
    <property type="entry name" value="RAB3 GTPASE-ACTIVATING PROTEIN CATALYTIC SUBUNIT"/>
    <property type="match status" value="1"/>
</dbReference>
<evidence type="ECO:0000313" key="8">
    <source>
        <dbReference type="EMBL" id="KMY87497.1"/>
    </source>
</evidence>
<sequence>MAEEIDDNEFYRENFSADSDWEVFNAQLGEILQKWDVSADSETRNLKSEEIFSCNWKVERERLDMLRNGIEVEYHQAILEDEELARAEAKESTCLQRTSCHHDLMSTGNSFGPPIRSSQELHILARIYGLRRFIVLHPVNPTLNYMKSTSEFNFFLSAVAVVSAEVQSVVPIFVQIYDPKWNYFTGVALAPALRTNFRLIGLEKAPPECRFLMGLLTLFREKVPTSYSQAAMISVCTTYALDTMRIRMPMYVPFDHGLSSEDIVVDGEVSHLEIQQFCALPHGYKPESRTEIYLVYTWPELSEHVAFDSEQRSDFVPTKAPLGKIYLSVEASSYLSCCLRDYQSVAEVTRSLESFVGRNFSGTSSGAEAASNPLDRITEHKLTKRRERSFELPAQAGLTKRLPGPMTESELSELLAYLFPDMHPEMALFPYAKKNFTDKFDPMRIKSAVPDSLVCRLSCLLATCHAHLGSVEGMAQVWAAFTRQLRLLWDNSLTVPGISAGFPDTRTCLLHQKLQMLNVCVERRVQREANSKRKSEGMVGKASSEEEEDEDDDEGEFFDCDDLTAGAGSPTKAVLSLKPEGRLRRLNNERLLDEPDEYLYIPDTQEPVPKTEDQLQDDAEVMLKLGPGSGLTTQMMCTSLLSDMEAFKAANPRGIMEDFIRWYSPKDWEEVTDELGQVKHQLSIRMTTEGNTWQKVWEQAQAVPVSRQKRLFDDTNEALKVLHYLETRKMHEIYNLTIIPLLHSAILKLADILSNAKLEDLFSPQIEKLLSDLCRLSRSQSDELPSVKPLLDDLAELERRFYQFKCFEQLSGYPKRSSLQQVKLQFEEILRNDNCCTIVNRRLTAAGDGTLYDILIPKLEEDMAERLISKDYIIRLDGDTKTTEKGLYLGPQFMRAIVTGEKLRLCGAFTESTAFV</sequence>
<gene>
    <name evidence="8" type="primary">Dsim\GD22903</name>
    <name evidence="8" type="ORF">Dsimw501_GD22903</name>
</gene>
<proteinExistence type="inferred from homology"/>
<dbReference type="Bgee" id="FBgn0194297">
    <property type="expression patterns" value="Expressed in embryo and 3 other cell types or tissues"/>
</dbReference>
<evidence type="ECO:0000256" key="6">
    <source>
        <dbReference type="SAM" id="MobiDB-lite"/>
    </source>
</evidence>
<protein>
    <recommendedName>
        <fullName evidence="3">Rab3 GTPase-activating protein catalytic subunit</fullName>
    </recommendedName>
</protein>
<evidence type="ECO:0000256" key="4">
    <source>
        <dbReference type="ARBA" id="ARBA00022468"/>
    </source>
</evidence>
<evidence type="ECO:0000256" key="1">
    <source>
        <dbReference type="ARBA" id="ARBA00004496"/>
    </source>
</evidence>
<reference evidence="8" key="2">
    <citation type="submission" date="2014-06" db="EMBL/GenBank/DDBJ databases">
        <authorList>
            <person name="Hu T."/>
            <person name="Eisen M.B."/>
            <person name="Thornton K.R."/>
            <person name="Andolfatto P."/>
        </authorList>
    </citation>
    <scope>NUCLEOTIDE SEQUENCE</scope>
    <source>
        <strain evidence="8">W501</strain>
    </source>
</reference>
<dbReference type="PANTHER" id="PTHR21422:SF9">
    <property type="entry name" value="RAB3 GTPASE-ACTIVATING PROTEIN CATALYTIC SUBUNIT"/>
    <property type="match status" value="1"/>
</dbReference>
<organism evidence="8">
    <name type="scientific">Drosophila simulans</name>
    <name type="common">Fruit fly</name>
    <dbReference type="NCBI Taxonomy" id="7240"/>
    <lineage>
        <taxon>Eukaryota</taxon>
        <taxon>Metazoa</taxon>
        <taxon>Ecdysozoa</taxon>
        <taxon>Arthropoda</taxon>
        <taxon>Hexapoda</taxon>
        <taxon>Insecta</taxon>
        <taxon>Pterygota</taxon>
        <taxon>Neoptera</taxon>
        <taxon>Endopterygota</taxon>
        <taxon>Diptera</taxon>
        <taxon>Brachycera</taxon>
        <taxon>Muscomorpha</taxon>
        <taxon>Ephydroidea</taxon>
        <taxon>Drosophilidae</taxon>
        <taxon>Drosophila</taxon>
        <taxon>Sophophora</taxon>
    </lineage>
</organism>
<evidence type="ECO:0000259" key="7">
    <source>
        <dbReference type="Pfam" id="PF13890"/>
    </source>
</evidence>
<evidence type="ECO:0000256" key="2">
    <source>
        <dbReference type="ARBA" id="ARBA00008856"/>
    </source>
</evidence>
<name>A0A0J9QTT6_DROSI</name>
<keyword evidence="4" id="KW-0343">GTPase activation</keyword>
<reference evidence="8" key="1">
    <citation type="journal article" date="2013" name="Genome Res.">
        <title>A second-generation assembly of the Drosophila simulans genome provides new insights into patterns of lineage-specific divergence.</title>
        <authorList>
            <person name="Hu T.T."/>
            <person name="Eisen M.B."/>
            <person name="Thornton K.R."/>
            <person name="Andolfatto P."/>
        </authorList>
    </citation>
    <scope>NUCLEOTIDE SEQUENCE [LARGE SCALE GENOMIC DNA]</scope>
    <source>
        <strain evidence="8">W501</strain>
    </source>
</reference>
<dbReference type="Pfam" id="PF13890">
    <property type="entry name" value="Rab3-GTPase_cat"/>
    <property type="match status" value="1"/>
</dbReference>
<feature type="compositionally biased region" description="Acidic residues" evidence="6">
    <location>
        <begin position="545"/>
        <end position="562"/>
    </location>
</feature>
<dbReference type="InterPro" id="IPR045700">
    <property type="entry name" value="Rab3GAP1"/>
</dbReference>
<feature type="region of interest" description="Disordered" evidence="6">
    <location>
        <begin position="530"/>
        <end position="574"/>
    </location>
</feature>
<dbReference type="GO" id="GO:0005737">
    <property type="term" value="C:cytoplasm"/>
    <property type="evidence" value="ECO:0007669"/>
    <property type="project" value="UniProtKB-SubCell"/>
</dbReference>
<dbReference type="AlphaFoldDB" id="A0A0J9QTT6"/>
<accession>A0A0J9QTT6</accession>
<evidence type="ECO:0000256" key="5">
    <source>
        <dbReference type="ARBA" id="ARBA00022490"/>
    </source>
</evidence>
<evidence type="ECO:0000256" key="3">
    <source>
        <dbReference type="ARBA" id="ARBA00015817"/>
    </source>
</evidence>
<dbReference type="GO" id="GO:0005096">
    <property type="term" value="F:GTPase activator activity"/>
    <property type="evidence" value="ECO:0007669"/>
    <property type="project" value="UniProtKB-KW"/>
</dbReference>
<comment type="similarity">
    <text evidence="2">Belongs to the Rab3-GAP catalytic subunit family.</text>
</comment>
<keyword evidence="5" id="KW-0963">Cytoplasm</keyword>
<dbReference type="GO" id="GO:0016236">
    <property type="term" value="P:macroautophagy"/>
    <property type="evidence" value="ECO:0007669"/>
    <property type="project" value="EnsemblMetazoa"/>
</dbReference>
<dbReference type="EMBL" id="CM002910">
    <property type="protein sequence ID" value="KMY87497.1"/>
    <property type="molecule type" value="Genomic_DNA"/>
</dbReference>
<reference evidence="8" key="3">
    <citation type="submission" date="2015-04" db="EMBL/GenBank/DDBJ databases">
        <authorList>
            <consortium name="FlyBase"/>
        </authorList>
    </citation>
    <scope>NUCLEOTIDE SEQUENCE</scope>
    <source>
        <strain evidence="8">W501</strain>
    </source>
</reference>